<evidence type="ECO:0000313" key="5">
    <source>
        <dbReference type="Proteomes" id="UP001231189"/>
    </source>
</evidence>
<evidence type="ECO:0000256" key="2">
    <source>
        <dbReference type="SAM" id="MobiDB-lite"/>
    </source>
</evidence>
<keyword evidence="1" id="KW-0862">Zinc</keyword>
<dbReference type="Proteomes" id="UP001231189">
    <property type="component" value="Unassembled WGS sequence"/>
</dbReference>
<name>A0AAD8SH59_LOLMU</name>
<feature type="region of interest" description="Disordered" evidence="2">
    <location>
        <begin position="24"/>
        <end position="45"/>
    </location>
</feature>
<feature type="compositionally biased region" description="Basic residues" evidence="2">
    <location>
        <begin position="346"/>
        <end position="357"/>
    </location>
</feature>
<evidence type="ECO:0000259" key="3">
    <source>
        <dbReference type="PROSITE" id="PS50158"/>
    </source>
</evidence>
<feature type="region of interest" description="Disordered" evidence="2">
    <location>
        <begin position="407"/>
        <end position="438"/>
    </location>
</feature>
<dbReference type="AlphaFoldDB" id="A0AAD8SH59"/>
<sequence>MTGSSAARGDGKAIGDAICAEASGPSGGGGVSPNPQASAAAAGSEDGVSEMMGRLRLTAAEATTVVLDEGTEAISAYSKWTIVGKVLSPTNLHISTISSALRPAWGNPRGLLLNPGGDNVFIAEFATKGDMDRVLDGPPWVVGKNAVLLNDFNVDQKPDEMTFNKLRLWVRILNLPFGYMHKRSGSVIASSIGVQGSVPVVDCDASGRCWGSYMRVRVEIDINKPLQRGVTVFSPRRNMSDWFELRYENLPRYCFSCGLIGHSSTECLNPGERDADGKLPYSADKLCAPDERKKKPNGAQSSSGSVPMSRGRSSSPTKDKPTQDANGSRAADKQQVDVDAEISSPIKKRQTRTRTKAGTRNNDNAGQDGSLVAGQKRKKAQEYRVRNPATLPVDAVHPLALVVRDVVSPPTVGEVQDNGMENNDSNKKRRSENLRSAD</sequence>
<accession>A0AAD8SH59</accession>
<dbReference type="InterPro" id="IPR025836">
    <property type="entry name" value="Zn_knuckle_CX2CX4HX4C"/>
</dbReference>
<dbReference type="PROSITE" id="PS50158">
    <property type="entry name" value="ZF_CCHC"/>
    <property type="match status" value="1"/>
</dbReference>
<dbReference type="PANTHER" id="PTHR31286">
    <property type="entry name" value="GLYCINE-RICH CELL WALL STRUCTURAL PROTEIN 1.8-LIKE"/>
    <property type="match status" value="1"/>
</dbReference>
<dbReference type="InterPro" id="IPR001878">
    <property type="entry name" value="Znf_CCHC"/>
</dbReference>
<gene>
    <name evidence="4" type="ORF">QYE76_069940</name>
</gene>
<dbReference type="GO" id="GO:0008270">
    <property type="term" value="F:zinc ion binding"/>
    <property type="evidence" value="ECO:0007669"/>
    <property type="project" value="UniProtKB-KW"/>
</dbReference>
<dbReference type="InterPro" id="IPR025558">
    <property type="entry name" value="DUF4283"/>
</dbReference>
<reference evidence="4" key="1">
    <citation type="submission" date="2023-07" db="EMBL/GenBank/DDBJ databases">
        <title>A chromosome-level genome assembly of Lolium multiflorum.</title>
        <authorList>
            <person name="Chen Y."/>
            <person name="Copetti D."/>
            <person name="Kolliker R."/>
            <person name="Studer B."/>
        </authorList>
    </citation>
    <scope>NUCLEOTIDE SEQUENCE</scope>
    <source>
        <strain evidence="4">02402/16</strain>
        <tissue evidence="4">Leaf</tissue>
    </source>
</reference>
<dbReference type="EMBL" id="JAUUTY010000004">
    <property type="protein sequence ID" value="KAK1652135.1"/>
    <property type="molecule type" value="Genomic_DNA"/>
</dbReference>
<dbReference type="InterPro" id="IPR040256">
    <property type="entry name" value="At4g02000-like"/>
</dbReference>
<feature type="compositionally biased region" description="Polar residues" evidence="2">
    <location>
        <begin position="298"/>
        <end position="316"/>
    </location>
</feature>
<feature type="domain" description="CCHC-type" evidence="3">
    <location>
        <begin position="254"/>
        <end position="267"/>
    </location>
</feature>
<protein>
    <recommendedName>
        <fullName evidence="3">CCHC-type domain-containing protein</fullName>
    </recommendedName>
</protein>
<organism evidence="4 5">
    <name type="scientific">Lolium multiflorum</name>
    <name type="common">Italian ryegrass</name>
    <name type="synonym">Lolium perenne subsp. multiflorum</name>
    <dbReference type="NCBI Taxonomy" id="4521"/>
    <lineage>
        <taxon>Eukaryota</taxon>
        <taxon>Viridiplantae</taxon>
        <taxon>Streptophyta</taxon>
        <taxon>Embryophyta</taxon>
        <taxon>Tracheophyta</taxon>
        <taxon>Spermatophyta</taxon>
        <taxon>Magnoliopsida</taxon>
        <taxon>Liliopsida</taxon>
        <taxon>Poales</taxon>
        <taxon>Poaceae</taxon>
        <taxon>BOP clade</taxon>
        <taxon>Pooideae</taxon>
        <taxon>Poodae</taxon>
        <taxon>Poeae</taxon>
        <taxon>Poeae Chloroplast Group 2 (Poeae type)</taxon>
        <taxon>Loliodinae</taxon>
        <taxon>Loliinae</taxon>
        <taxon>Lolium</taxon>
    </lineage>
</organism>
<proteinExistence type="predicted"/>
<feature type="compositionally biased region" description="Polar residues" evidence="2">
    <location>
        <begin position="358"/>
        <end position="367"/>
    </location>
</feature>
<keyword evidence="5" id="KW-1185">Reference proteome</keyword>
<dbReference type="PANTHER" id="PTHR31286:SF166">
    <property type="entry name" value="OS01G0177800 PROTEIN"/>
    <property type="match status" value="1"/>
</dbReference>
<keyword evidence="1" id="KW-0479">Metal-binding</keyword>
<feature type="region of interest" description="Disordered" evidence="2">
    <location>
        <begin position="272"/>
        <end position="390"/>
    </location>
</feature>
<evidence type="ECO:0000313" key="4">
    <source>
        <dbReference type="EMBL" id="KAK1652135.1"/>
    </source>
</evidence>
<keyword evidence="1" id="KW-0863">Zinc-finger</keyword>
<dbReference type="Pfam" id="PF14111">
    <property type="entry name" value="DUF4283"/>
    <property type="match status" value="1"/>
</dbReference>
<evidence type="ECO:0000256" key="1">
    <source>
        <dbReference type="PROSITE-ProRule" id="PRU00047"/>
    </source>
</evidence>
<dbReference type="Pfam" id="PF14392">
    <property type="entry name" value="zf-CCHC_4"/>
    <property type="match status" value="1"/>
</dbReference>
<comment type="caution">
    <text evidence="4">The sequence shown here is derived from an EMBL/GenBank/DDBJ whole genome shotgun (WGS) entry which is preliminary data.</text>
</comment>
<dbReference type="GO" id="GO:0003676">
    <property type="term" value="F:nucleic acid binding"/>
    <property type="evidence" value="ECO:0007669"/>
    <property type="project" value="InterPro"/>
</dbReference>